<protein>
    <recommendedName>
        <fullName evidence="2">THO1-MOS11 C-terminal domain-containing protein</fullName>
    </recommendedName>
</protein>
<feature type="compositionally biased region" description="Low complexity" evidence="1">
    <location>
        <begin position="69"/>
        <end position="83"/>
    </location>
</feature>
<gene>
    <name evidence="3" type="ORF">L1049_007942</name>
</gene>
<feature type="compositionally biased region" description="Basic and acidic residues" evidence="1">
    <location>
        <begin position="109"/>
        <end position="119"/>
    </location>
</feature>
<evidence type="ECO:0000313" key="3">
    <source>
        <dbReference type="EMBL" id="KAK9289783.1"/>
    </source>
</evidence>
<feature type="domain" description="THO1-MOS11 C-terminal" evidence="2">
    <location>
        <begin position="90"/>
        <end position="121"/>
    </location>
</feature>
<evidence type="ECO:0000259" key="2">
    <source>
        <dbReference type="Pfam" id="PF18592"/>
    </source>
</evidence>
<feature type="region of interest" description="Disordered" evidence="1">
    <location>
        <begin position="1"/>
        <end position="129"/>
    </location>
</feature>
<dbReference type="Proteomes" id="UP001415857">
    <property type="component" value="Unassembled WGS sequence"/>
</dbReference>
<organism evidence="3 4">
    <name type="scientific">Liquidambar formosana</name>
    <name type="common">Formosan gum</name>
    <dbReference type="NCBI Taxonomy" id="63359"/>
    <lineage>
        <taxon>Eukaryota</taxon>
        <taxon>Viridiplantae</taxon>
        <taxon>Streptophyta</taxon>
        <taxon>Embryophyta</taxon>
        <taxon>Tracheophyta</taxon>
        <taxon>Spermatophyta</taxon>
        <taxon>Magnoliopsida</taxon>
        <taxon>eudicotyledons</taxon>
        <taxon>Gunneridae</taxon>
        <taxon>Pentapetalae</taxon>
        <taxon>Saxifragales</taxon>
        <taxon>Altingiaceae</taxon>
        <taxon>Liquidambar</taxon>
    </lineage>
</organism>
<keyword evidence="4" id="KW-1185">Reference proteome</keyword>
<dbReference type="EMBL" id="JBBPBK010000002">
    <property type="protein sequence ID" value="KAK9289783.1"/>
    <property type="molecule type" value="Genomic_DNA"/>
</dbReference>
<dbReference type="GO" id="GO:0016973">
    <property type="term" value="P:poly(A)+ mRNA export from nucleus"/>
    <property type="evidence" value="ECO:0007669"/>
    <property type="project" value="InterPro"/>
</dbReference>
<comment type="caution">
    <text evidence="3">The sequence shown here is derived from an EMBL/GenBank/DDBJ whole genome shotgun (WGS) entry which is preliminary data.</text>
</comment>
<evidence type="ECO:0000313" key="4">
    <source>
        <dbReference type="Proteomes" id="UP001415857"/>
    </source>
</evidence>
<dbReference type="GO" id="GO:0005634">
    <property type="term" value="C:nucleus"/>
    <property type="evidence" value="ECO:0007669"/>
    <property type="project" value="TreeGrafter"/>
</dbReference>
<proteinExistence type="predicted"/>
<dbReference type="PANTHER" id="PTHR47701:SF2">
    <property type="entry name" value="PROTEIN MODIFIER OF SNC1 11"/>
    <property type="match status" value="1"/>
</dbReference>
<feature type="compositionally biased region" description="Basic and acidic residues" evidence="1">
    <location>
        <begin position="58"/>
        <end position="68"/>
    </location>
</feature>
<dbReference type="Pfam" id="PF18592">
    <property type="entry name" value="Tho1_MOS11_C"/>
    <property type="match status" value="1"/>
</dbReference>
<dbReference type="PANTHER" id="PTHR47701">
    <property type="entry name" value="PROTEIN MODIFIER OF SNC1 11"/>
    <property type="match status" value="1"/>
</dbReference>
<reference evidence="3 4" key="1">
    <citation type="journal article" date="2024" name="Plant J.">
        <title>Genome sequences and population genomics reveal climatic adaptation and genomic divergence between two closely related sweetgum species.</title>
        <authorList>
            <person name="Xu W.Q."/>
            <person name="Ren C.Q."/>
            <person name="Zhang X.Y."/>
            <person name="Comes H.P."/>
            <person name="Liu X.H."/>
            <person name="Li Y.G."/>
            <person name="Kettle C.J."/>
            <person name="Jalonen R."/>
            <person name="Gaisberger H."/>
            <person name="Ma Y.Z."/>
            <person name="Qiu Y.X."/>
        </authorList>
    </citation>
    <scope>NUCLEOTIDE SEQUENCE [LARGE SCALE GENOMIC DNA]</scope>
    <source>
        <strain evidence="3">Hangzhou</strain>
    </source>
</reference>
<dbReference type="InterPro" id="IPR044209">
    <property type="entry name" value="MOS11"/>
</dbReference>
<dbReference type="AlphaFoldDB" id="A0AAP0S5M9"/>
<sequence length="243" mass="26640">MATETQKLTKDQCEENPKKTLETPDPSTKTALANHLEELFDISDPQPQSPTETPDADGSVKDGDESKGGDASSADAAVGSPSATSAPVSDTQKKMRRAERFGMPVQLSEEEKRNSRAERFGTGSTLHGSDALTKSEELKRKARAERFGIPAQSVGDGEAKKKARLARFAPVAKADGVEEDKRKARALRRQLLQARPLEGPEQKLLFLTLTVLDHLILAVLDYNSYKKWSASVVDEPMVNLKFY</sequence>
<dbReference type="InterPro" id="IPR040746">
    <property type="entry name" value="THO1_MOS11_C"/>
</dbReference>
<accession>A0AAP0S5M9</accession>
<evidence type="ECO:0000256" key="1">
    <source>
        <dbReference type="SAM" id="MobiDB-lite"/>
    </source>
</evidence>
<feature type="compositionally biased region" description="Basic and acidic residues" evidence="1">
    <location>
        <begin position="7"/>
        <end position="22"/>
    </location>
</feature>
<name>A0AAP0S5M9_LIQFO</name>